<dbReference type="InterPro" id="IPR044742">
    <property type="entry name" value="DEAD/DEAH_RhlB"/>
</dbReference>
<dbReference type="GO" id="GO:0003724">
    <property type="term" value="F:RNA helicase activity"/>
    <property type="evidence" value="ECO:0007669"/>
    <property type="project" value="InterPro"/>
</dbReference>
<dbReference type="Proteomes" id="UP000005306">
    <property type="component" value="Unassembled WGS sequence"/>
</dbReference>
<dbReference type="GO" id="GO:0016787">
    <property type="term" value="F:hydrolase activity"/>
    <property type="evidence" value="ECO:0007669"/>
    <property type="project" value="UniProtKB-KW"/>
</dbReference>
<dbReference type="InterPro" id="IPR001650">
    <property type="entry name" value="Helicase_C-like"/>
</dbReference>
<dbReference type="InterPro" id="IPR027417">
    <property type="entry name" value="P-loop_NTPase"/>
</dbReference>
<sequence length="582" mass="64744">MENFKLLKIEDSLKNSLEKMKFTKPTPIQAMAIPVALEGKDILGTAQTGTGKTLAFSIPLINKLILDKNAFALVMCPTRELATQVMAAIKSIISDKINIKTALLIGGEAMQKQLRQLGNRSRIIVGTPGRINDHLKRKSLNLSATKYLVLDETDRMLDMGFTPQIELILKFVPKDHQTLLFSATLPQNIVRISERYLNKPQRISTGSTSVPIAKIKQETLQVFKENKYDQLVDQFIARKGSILVFVKTKRGADKMVKRLKEEGHSADAIHGDLRQSKRDRVITSFRKGLKRILIATDVAARGLDIPLIQHVINFDLPQVPEDYVHRIGRTARAGTEGSALTFLTPDDRSMWNEISKLIDPNFKPAPRGARGDSRGGKRGKAPYNKKRKFRDEKKSFGKGRPDRSSRDGEKKSFGYKGKSSFGDKSKPSSYGRSSSSSRDGEKKSFGYKGKSSFGDKSKPSSYGRSSSSSRDGEKKSFGYKGKSSFGDKSKPSSYGRSSSSSRDGEKKSFGYKGKSSFTKKDNSKPTGFTNNPKYFGKKTSESSSTSGEKKSSSFDGKKKFKSRSDRPKSFTFKKHSQKRAKV</sequence>
<feature type="compositionally biased region" description="Basic residues" evidence="7">
    <location>
        <begin position="376"/>
        <end position="388"/>
    </location>
</feature>
<feature type="domain" description="DEAD-box RNA helicase Q" evidence="10">
    <location>
        <begin position="2"/>
        <end position="30"/>
    </location>
</feature>
<accession>Q1V0R9</accession>
<evidence type="ECO:0000256" key="2">
    <source>
        <dbReference type="ARBA" id="ARBA00022801"/>
    </source>
</evidence>
<dbReference type="Pfam" id="PF00270">
    <property type="entry name" value="DEAD"/>
    <property type="match status" value="1"/>
</dbReference>
<dbReference type="RefSeq" id="WP_006997746.1">
    <property type="nucleotide sequence ID" value="NZ_CH724130.1"/>
</dbReference>
<dbReference type="Gene3D" id="3.40.50.300">
    <property type="entry name" value="P-loop containing nucleotide triphosphate hydrolases"/>
    <property type="match status" value="2"/>
</dbReference>
<dbReference type="GO" id="GO:0003676">
    <property type="term" value="F:nucleic acid binding"/>
    <property type="evidence" value="ECO:0007669"/>
    <property type="project" value="InterPro"/>
</dbReference>
<evidence type="ECO:0000256" key="6">
    <source>
        <dbReference type="PROSITE-ProRule" id="PRU00552"/>
    </source>
</evidence>
<reference evidence="11 12" key="1">
    <citation type="submission" date="2006-04" db="EMBL/GenBank/DDBJ databases">
        <authorList>
            <person name="Giovannoni S.J."/>
            <person name="Cho J.-C."/>
            <person name="Ferriera S."/>
            <person name="Johnson J."/>
            <person name="Kravitz S."/>
            <person name="Halpern A."/>
            <person name="Remington K."/>
            <person name="Beeson K."/>
            <person name="Tran B."/>
            <person name="Rogers Y.-H."/>
            <person name="Friedman R."/>
            <person name="Venter J.C."/>
        </authorList>
    </citation>
    <scope>NUCLEOTIDE SEQUENCE [LARGE SCALE GENOMIC DNA]</scope>
    <source>
        <strain evidence="11 12">HTCC1002</strain>
    </source>
</reference>
<dbReference type="SUPFAM" id="SSF52540">
    <property type="entry name" value="P-loop containing nucleoside triphosphate hydrolases"/>
    <property type="match status" value="1"/>
</dbReference>
<keyword evidence="2" id="KW-0378">Hydrolase</keyword>
<dbReference type="InterPro" id="IPR011545">
    <property type="entry name" value="DEAD/DEAH_box_helicase_dom"/>
</dbReference>
<comment type="similarity">
    <text evidence="5">Belongs to the DEAD box helicase family.</text>
</comment>
<dbReference type="InterPro" id="IPR014014">
    <property type="entry name" value="RNA_helicase_DEAD_Q_motif"/>
</dbReference>
<evidence type="ECO:0000259" key="8">
    <source>
        <dbReference type="PROSITE" id="PS51192"/>
    </source>
</evidence>
<dbReference type="EMBL" id="AAPV01000001">
    <property type="protein sequence ID" value="EAS85159.1"/>
    <property type="molecule type" value="Genomic_DNA"/>
</dbReference>
<dbReference type="PROSITE" id="PS51195">
    <property type="entry name" value="Q_MOTIF"/>
    <property type="match status" value="1"/>
</dbReference>
<evidence type="ECO:0000259" key="10">
    <source>
        <dbReference type="PROSITE" id="PS51195"/>
    </source>
</evidence>
<feature type="compositionally biased region" description="Low complexity" evidence="7">
    <location>
        <begin position="427"/>
        <end position="437"/>
    </location>
</feature>
<evidence type="ECO:0000256" key="3">
    <source>
        <dbReference type="ARBA" id="ARBA00022806"/>
    </source>
</evidence>
<dbReference type="Pfam" id="PF00271">
    <property type="entry name" value="Helicase_C"/>
    <property type="match status" value="1"/>
</dbReference>
<feature type="compositionally biased region" description="Low complexity" evidence="7">
    <location>
        <begin position="491"/>
        <end position="501"/>
    </location>
</feature>
<feature type="compositionally biased region" description="Basic residues" evidence="7">
    <location>
        <begin position="571"/>
        <end position="582"/>
    </location>
</feature>
<dbReference type="HOGENOM" id="CLU_003041_28_3_5"/>
<dbReference type="InterPro" id="IPR014001">
    <property type="entry name" value="Helicase_ATP-bd"/>
</dbReference>
<feature type="domain" description="Helicase C-terminal" evidence="9">
    <location>
        <begin position="227"/>
        <end position="373"/>
    </location>
</feature>
<evidence type="ECO:0000313" key="12">
    <source>
        <dbReference type="Proteomes" id="UP000005306"/>
    </source>
</evidence>
<dbReference type="CDD" id="cd18787">
    <property type="entry name" value="SF2_C_DEAD"/>
    <property type="match status" value="1"/>
</dbReference>
<keyword evidence="3 11" id="KW-0347">Helicase</keyword>
<proteinExistence type="inferred from homology"/>
<name>Q1V0R9_PELU1</name>
<organism evidence="11 12">
    <name type="scientific">Pelagibacter ubique (strain HTCC1002)</name>
    <dbReference type="NCBI Taxonomy" id="314261"/>
    <lineage>
        <taxon>Bacteria</taxon>
        <taxon>Pseudomonadati</taxon>
        <taxon>Pseudomonadota</taxon>
        <taxon>Alphaproteobacteria</taxon>
        <taxon>Candidatus Pelagibacterales</taxon>
        <taxon>Candidatus Pelagibacteraceae</taxon>
        <taxon>Candidatus Pelagibacter</taxon>
    </lineage>
</organism>
<dbReference type="CDD" id="cd00268">
    <property type="entry name" value="DEADc"/>
    <property type="match status" value="1"/>
</dbReference>
<feature type="short sequence motif" description="Q motif" evidence="6">
    <location>
        <begin position="2"/>
        <end position="30"/>
    </location>
</feature>
<feature type="compositionally biased region" description="Basic and acidic residues" evidence="7">
    <location>
        <begin position="547"/>
        <end position="568"/>
    </location>
</feature>
<feature type="domain" description="Helicase ATP-binding" evidence="8">
    <location>
        <begin position="33"/>
        <end position="203"/>
    </location>
</feature>
<gene>
    <name evidence="11" type="ORF">PU1002_05541</name>
</gene>
<keyword evidence="1" id="KW-0547">Nucleotide-binding</keyword>
<evidence type="ECO:0000259" key="9">
    <source>
        <dbReference type="PROSITE" id="PS51194"/>
    </source>
</evidence>
<dbReference type="SMART" id="SM00490">
    <property type="entry name" value="HELICc"/>
    <property type="match status" value="1"/>
</dbReference>
<evidence type="ECO:0000256" key="1">
    <source>
        <dbReference type="ARBA" id="ARBA00022741"/>
    </source>
</evidence>
<evidence type="ECO:0000256" key="4">
    <source>
        <dbReference type="ARBA" id="ARBA00022840"/>
    </source>
</evidence>
<protein>
    <submittedName>
        <fullName evidence="11">Probable ATP-dependent RNA helicase</fullName>
    </submittedName>
</protein>
<dbReference type="GO" id="GO:0005829">
    <property type="term" value="C:cytosol"/>
    <property type="evidence" value="ECO:0007669"/>
    <property type="project" value="TreeGrafter"/>
</dbReference>
<dbReference type="AlphaFoldDB" id="Q1V0R9"/>
<feature type="compositionally biased region" description="Basic and acidic residues" evidence="7">
    <location>
        <begin position="389"/>
        <end position="412"/>
    </location>
</feature>
<keyword evidence="4" id="KW-0067">ATP-binding</keyword>
<evidence type="ECO:0000256" key="5">
    <source>
        <dbReference type="ARBA" id="ARBA00038437"/>
    </source>
</evidence>
<dbReference type="InterPro" id="IPR050079">
    <property type="entry name" value="DEAD_box_RNA_helicase"/>
</dbReference>
<dbReference type="PANTHER" id="PTHR47959">
    <property type="entry name" value="ATP-DEPENDENT RNA HELICASE RHLE-RELATED"/>
    <property type="match status" value="1"/>
</dbReference>
<dbReference type="PROSITE" id="PS51194">
    <property type="entry name" value="HELICASE_CTER"/>
    <property type="match status" value="1"/>
</dbReference>
<dbReference type="GO" id="GO:0005524">
    <property type="term" value="F:ATP binding"/>
    <property type="evidence" value="ECO:0007669"/>
    <property type="project" value="UniProtKB-KW"/>
</dbReference>
<feature type="region of interest" description="Disordered" evidence="7">
    <location>
        <begin position="357"/>
        <end position="582"/>
    </location>
</feature>
<comment type="caution">
    <text evidence="11">The sequence shown here is derived from an EMBL/GenBank/DDBJ whole genome shotgun (WGS) entry which is preliminary data.</text>
</comment>
<dbReference type="PROSITE" id="PS51192">
    <property type="entry name" value="HELICASE_ATP_BIND_1"/>
    <property type="match status" value="1"/>
</dbReference>
<evidence type="ECO:0000313" key="11">
    <source>
        <dbReference type="EMBL" id="EAS85159.1"/>
    </source>
</evidence>
<feature type="compositionally biased region" description="Low complexity" evidence="7">
    <location>
        <begin position="459"/>
        <end position="469"/>
    </location>
</feature>
<dbReference type="PANTHER" id="PTHR47959:SF1">
    <property type="entry name" value="ATP-DEPENDENT RNA HELICASE DBPA"/>
    <property type="match status" value="1"/>
</dbReference>
<dbReference type="SMART" id="SM00487">
    <property type="entry name" value="DEXDc"/>
    <property type="match status" value="1"/>
</dbReference>
<evidence type="ECO:0000256" key="7">
    <source>
        <dbReference type="SAM" id="MobiDB-lite"/>
    </source>
</evidence>